<reference evidence="2 3" key="1">
    <citation type="submission" date="2020-07" db="EMBL/GenBank/DDBJ databases">
        <title>Sequencing the genomes of 1000 actinobacteria strains.</title>
        <authorList>
            <person name="Klenk H.-P."/>
        </authorList>
    </citation>
    <scope>NUCLEOTIDE SEQUENCE [LARGE SCALE GENOMIC DNA]</scope>
    <source>
        <strain evidence="2 3">DSM 100723</strain>
    </source>
</reference>
<protein>
    <recommendedName>
        <fullName evidence="1">DICT domain-containing protein</fullName>
    </recommendedName>
</protein>
<evidence type="ECO:0000313" key="3">
    <source>
        <dbReference type="Proteomes" id="UP000523079"/>
    </source>
</evidence>
<dbReference type="Pfam" id="PF10069">
    <property type="entry name" value="DICT"/>
    <property type="match status" value="1"/>
</dbReference>
<keyword evidence="3" id="KW-1185">Reference proteome</keyword>
<dbReference type="EMBL" id="JACGWT010000004">
    <property type="protein sequence ID" value="MBA8794973.1"/>
    <property type="molecule type" value="Genomic_DNA"/>
</dbReference>
<accession>A0A7W3ITL6</accession>
<name>A0A7W3ITL6_9ACTN</name>
<dbReference type="RefSeq" id="WP_182560595.1">
    <property type="nucleotide sequence ID" value="NZ_JACGWT010000004.1"/>
</dbReference>
<gene>
    <name evidence="2" type="ORF">FHX74_002601</name>
</gene>
<evidence type="ECO:0000313" key="2">
    <source>
        <dbReference type="EMBL" id="MBA8794973.1"/>
    </source>
</evidence>
<dbReference type="InterPro" id="IPR019278">
    <property type="entry name" value="DICT_dom"/>
</dbReference>
<feature type="domain" description="DICT" evidence="1">
    <location>
        <begin position="236"/>
        <end position="344"/>
    </location>
</feature>
<proteinExistence type="predicted"/>
<dbReference type="AlphaFoldDB" id="A0A7W3ITL6"/>
<organism evidence="2 3">
    <name type="scientific">Microlunatus kandeliicorticis</name>
    <dbReference type="NCBI Taxonomy" id="1759536"/>
    <lineage>
        <taxon>Bacteria</taxon>
        <taxon>Bacillati</taxon>
        <taxon>Actinomycetota</taxon>
        <taxon>Actinomycetes</taxon>
        <taxon>Propionibacteriales</taxon>
        <taxon>Propionibacteriaceae</taxon>
        <taxon>Microlunatus</taxon>
    </lineage>
</organism>
<dbReference type="Proteomes" id="UP000523079">
    <property type="component" value="Unassembled WGS sequence"/>
</dbReference>
<evidence type="ECO:0000259" key="1">
    <source>
        <dbReference type="Pfam" id="PF10069"/>
    </source>
</evidence>
<comment type="caution">
    <text evidence="2">The sequence shown here is derived from an EMBL/GenBank/DDBJ whole genome shotgun (WGS) entry which is preliminary data.</text>
</comment>
<sequence>MSTHPSLDARSSGLPLRGTGVGLRPVLDLDGDRTVALHVEDGAGGPVTPDRLRRLTTVLAAAGLDALPLVVRCALGDVPRLPRPVDDRPRIALVGADGLLDHPSATTRRVEAARSRGWELGLSGVAADPASVAAVSIFEPALVLLADGVDVDGVDALAVETVRATSRLSQTNQGAVLVDCPPDRHTDASALGASLVLGAPWERVTEHTVPAGLTFELFLAPPRPSPGTGIHELAAQRYTPRRSRKPFLTALSRHLEAEAEHSGPSTVVLAAFQRTRHITGPTVERYRRLTGTAALVVMAARGLEGAPLPGVRSVDLPARDPLTREWVLVVLGPSHASLLSARERPDQDPALPEADREFDFVLSSDRDLAGHAARSLLTRL</sequence>